<evidence type="ECO:0008006" key="3">
    <source>
        <dbReference type="Google" id="ProtNLM"/>
    </source>
</evidence>
<evidence type="ECO:0000313" key="2">
    <source>
        <dbReference type="Proteomes" id="UP000316628"/>
    </source>
</evidence>
<gene>
    <name evidence="1" type="ORF">FHX81_2926</name>
</gene>
<sequence>MSHRYSVALKADQFSKAVALAGFKSSYALAKEMHVARSTVMRVRAGHMTPGPAFIGGALTALAPMSFDDLFEVVTI</sequence>
<proteinExistence type="predicted"/>
<reference evidence="1 2" key="1">
    <citation type="submission" date="2019-06" db="EMBL/GenBank/DDBJ databases">
        <title>Sequencing the genomes of 1000 actinobacteria strains.</title>
        <authorList>
            <person name="Klenk H.-P."/>
        </authorList>
    </citation>
    <scope>NUCLEOTIDE SEQUENCE [LARGE SCALE GENOMIC DNA]</scope>
    <source>
        <strain evidence="1 2">DSM 45456</strain>
    </source>
</reference>
<name>A0A543JCL4_9PSEU</name>
<comment type="caution">
    <text evidence="1">The sequence shown here is derived from an EMBL/GenBank/DDBJ whole genome shotgun (WGS) entry which is preliminary data.</text>
</comment>
<evidence type="ECO:0000313" key="1">
    <source>
        <dbReference type="EMBL" id="TQM80589.1"/>
    </source>
</evidence>
<dbReference type="Proteomes" id="UP000316628">
    <property type="component" value="Unassembled WGS sequence"/>
</dbReference>
<dbReference type="EMBL" id="VFPP01000001">
    <property type="protein sequence ID" value="TQM80589.1"/>
    <property type="molecule type" value="Genomic_DNA"/>
</dbReference>
<dbReference type="AlphaFoldDB" id="A0A543JCL4"/>
<accession>A0A543JCL4</accession>
<keyword evidence="2" id="KW-1185">Reference proteome</keyword>
<protein>
    <recommendedName>
        <fullName evidence="3">Helix-turn-helix protein</fullName>
    </recommendedName>
</protein>
<organism evidence="1 2">
    <name type="scientific">Saccharothrix saharensis</name>
    <dbReference type="NCBI Taxonomy" id="571190"/>
    <lineage>
        <taxon>Bacteria</taxon>
        <taxon>Bacillati</taxon>
        <taxon>Actinomycetota</taxon>
        <taxon>Actinomycetes</taxon>
        <taxon>Pseudonocardiales</taxon>
        <taxon>Pseudonocardiaceae</taxon>
        <taxon>Saccharothrix</taxon>
    </lineage>
</organism>
<dbReference type="OrthoDB" id="3694075at2"/>